<dbReference type="OrthoDB" id="10299342at2759"/>
<proteinExistence type="predicted"/>
<evidence type="ECO:0000256" key="1">
    <source>
        <dbReference type="SAM" id="MobiDB-lite"/>
    </source>
</evidence>
<reference evidence="2 3" key="1">
    <citation type="journal article" date="2018" name="Nat. Ecol. Evol.">
        <title>Pezizomycetes genomes reveal the molecular basis of ectomycorrhizal truffle lifestyle.</title>
        <authorList>
            <person name="Murat C."/>
            <person name="Payen T."/>
            <person name="Noel B."/>
            <person name="Kuo A."/>
            <person name="Morin E."/>
            <person name="Chen J."/>
            <person name="Kohler A."/>
            <person name="Krizsan K."/>
            <person name="Balestrini R."/>
            <person name="Da Silva C."/>
            <person name="Montanini B."/>
            <person name="Hainaut M."/>
            <person name="Levati E."/>
            <person name="Barry K.W."/>
            <person name="Belfiori B."/>
            <person name="Cichocki N."/>
            <person name="Clum A."/>
            <person name="Dockter R.B."/>
            <person name="Fauchery L."/>
            <person name="Guy J."/>
            <person name="Iotti M."/>
            <person name="Le Tacon F."/>
            <person name="Lindquist E.A."/>
            <person name="Lipzen A."/>
            <person name="Malagnac F."/>
            <person name="Mello A."/>
            <person name="Molinier V."/>
            <person name="Miyauchi S."/>
            <person name="Poulain J."/>
            <person name="Riccioni C."/>
            <person name="Rubini A."/>
            <person name="Sitrit Y."/>
            <person name="Splivallo R."/>
            <person name="Traeger S."/>
            <person name="Wang M."/>
            <person name="Zifcakova L."/>
            <person name="Wipf D."/>
            <person name="Zambonelli A."/>
            <person name="Paolocci F."/>
            <person name="Nowrousian M."/>
            <person name="Ottonello S."/>
            <person name="Baldrian P."/>
            <person name="Spatafora J.W."/>
            <person name="Henrissat B."/>
            <person name="Nagy L.G."/>
            <person name="Aury J.M."/>
            <person name="Wincker P."/>
            <person name="Grigoriev I.V."/>
            <person name="Bonfante P."/>
            <person name="Martin F.M."/>
        </authorList>
    </citation>
    <scope>NUCLEOTIDE SEQUENCE [LARGE SCALE GENOMIC DNA]</scope>
    <source>
        <strain evidence="2 3">ATCC MYA-4762</strain>
    </source>
</reference>
<keyword evidence="3" id="KW-1185">Reference proteome</keyword>
<dbReference type="InParanoid" id="A0A3N4L9L1"/>
<dbReference type="EMBL" id="ML121674">
    <property type="protein sequence ID" value="RPB18162.1"/>
    <property type="molecule type" value="Genomic_DNA"/>
</dbReference>
<organism evidence="2 3">
    <name type="scientific">Terfezia boudieri ATCC MYA-4762</name>
    <dbReference type="NCBI Taxonomy" id="1051890"/>
    <lineage>
        <taxon>Eukaryota</taxon>
        <taxon>Fungi</taxon>
        <taxon>Dikarya</taxon>
        <taxon>Ascomycota</taxon>
        <taxon>Pezizomycotina</taxon>
        <taxon>Pezizomycetes</taxon>
        <taxon>Pezizales</taxon>
        <taxon>Pezizaceae</taxon>
        <taxon>Terfezia</taxon>
    </lineage>
</organism>
<protein>
    <submittedName>
        <fullName evidence="2">Uncharacterized protein</fullName>
    </submittedName>
</protein>
<feature type="compositionally biased region" description="Polar residues" evidence="1">
    <location>
        <begin position="162"/>
        <end position="193"/>
    </location>
</feature>
<feature type="region of interest" description="Disordered" evidence="1">
    <location>
        <begin position="146"/>
        <end position="193"/>
    </location>
</feature>
<name>A0A3N4L9L1_9PEZI</name>
<accession>A0A3N4L9L1</accession>
<gene>
    <name evidence="2" type="ORF">L211DRAFT_843963</name>
</gene>
<dbReference type="Proteomes" id="UP000267821">
    <property type="component" value="Unassembled WGS sequence"/>
</dbReference>
<evidence type="ECO:0000313" key="2">
    <source>
        <dbReference type="EMBL" id="RPB18162.1"/>
    </source>
</evidence>
<sequence length="299" mass="32452">MSGQFPQPRYVIIQLDCHHAHTSLIPEPACIIHTCTSTTLIDAFSLRPRLYTLYFDAVAENLRSTINQKLGRPKSADPKYYRCIGGVRDSMTIQDVAAIADEVGWSGGVGNVIAIGDTQQASMHPNEIPRLKVWVEYDITDDAGSLRSRAHDTTPDVRPTDPWSSKGSLSQSTEHNPAIATSTSFQISTSLTPPGSRQLRIHIDVLTSAGHHTTRMLHLSTPFPPDVVGLKSLLGGSLTGTPLFTNEGTEEQARLRIIRVTAIKLMLGVHKVLGDDMVNVLQLAGDAGRLEAFVGVDVA</sequence>
<feature type="compositionally biased region" description="Basic and acidic residues" evidence="1">
    <location>
        <begin position="149"/>
        <end position="159"/>
    </location>
</feature>
<evidence type="ECO:0000313" key="3">
    <source>
        <dbReference type="Proteomes" id="UP000267821"/>
    </source>
</evidence>
<dbReference type="AlphaFoldDB" id="A0A3N4L9L1"/>